<dbReference type="SUPFAM" id="SSF51735">
    <property type="entry name" value="NAD(P)-binding Rossmann-fold domains"/>
    <property type="match status" value="1"/>
</dbReference>
<evidence type="ECO:0000313" key="4">
    <source>
        <dbReference type="EMBL" id="GLS69885.1"/>
    </source>
</evidence>
<dbReference type="EMBL" id="BSPL01000012">
    <property type="protein sequence ID" value="GLS69885.1"/>
    <property type="molecule type" value="Genomic_DNA"/>
</dbReference>
<comment type="caution">
    <text evidence="4">The sequence shown here is derived from an EMBL/GenBank/DDBJ whole genome shotgun (WGS) entry which is preliminary data.</text>
</comment>
<dbReference type="PANTHER" id="PTHR43000">
    <property type="entry name" value="DTDP-D-GLUCOSE 4,6-DEHYDRATASE-RELATED"/>
    <property type="match status" value="1"/>
</dbReference>
<name>A0AA37TDT5_9HYPH</name>
<organism evidence="4 5">
    <name type="scientific">Methylobacterium tardum</name>
    <dbReference type="NCBI Taxonomy" id="374432"/>
    <lineage>
        <taxon>Bacteria</taxon>
        <taxon>Pseudomonadati</taxon>
        <taxon>Pseudomonadota</taxon>
        <taxon>Alphaproteobacteria</taxon>
        <taxon>Hyphomicrobiales</taxon>
        <taxon>Methylobacteriaceae</taxon>
        <taxon>Methylobacterium</taxon>
    </lineage>
</organism>
<dbReference type="InterPro" id="IPR036291">
    <property type="entry name" value="NAD(P)-bd_dom_sf"/>
</dbReference>
<dbReference type="Proteomes" id="UP001157440">
    <property type="component" value="Unassembled WGS sequence"/>
</dbReference>
<comment type="similarity">
    <text evidence="2">Belongs to the NAD(P)-dependent epimerase/dehydratase family.</text>
</comment>
<feature type="domain" description="NAD-dependent epimerase/dehydratase" evidence="3">
    <location>
        <begin position="4"/>
        <end position="244"/>
    </location>
</feature>
<protein>
    <submittedName>
        <fullName evidence="4">GDP-6-deoxy-D-lyxo-4-hexulose reductase</fullName>
    </submittedName>
</protein>
<evidence type="ECO:0000256" key="1">
    <source>
        <dbReference type="ARBA" id="ARBA00005125"/>
    </source>
</evidence>
<dbReference type="Gene3D" id="3.40.50.720">
    <property type="entry name" value="NAD(P)-binding Rossmann-like Domain"/>
    <property type="match status" value="1"/>
</dbReference>
<dbReference type="Gene3D" id="3.90.25.10">
    <property type="entry name" value="UDP-galactose 4-epimerase, domain 1"/>
    <property type="match status" value="1"/>
</dbReference>
<proteinExistence type="inferred from homology"/>
<keyword evidence="5" id="KW-1185">Reference proteome</keyword>
<dbReference type="InterPro" id="IPR001509">
    <property type="entry name" value="Epimerase_deHydtase"/>
</dbReference>
<dbReference type="RefSeq" id="WP_238200367.1">
    <property type="nucleotide sequence ID" value="NZ_BPQZ01000094.1"/>
</dbReference>
<dbReference type="Pfam" id="PF01370">
    <property type="entry name" value="Epimerase"/>
    <property type="match status" value="1"/>
</dbReference>
<sequence>MRRILVTGASGFVGGHVLQGVRDAFASAEILGVGRRDLLKVPDGVSYERLDLVDPIAVARRIGTFRPTDVLHLAAESSIVRADTSKFDTWRLNFGAVYDLIDTLERIGEPCIFAFVSSGEVYGRAFIGGCPVTEQTAPQPMNAYAHSKWLGEQLVLKSTEGTCLKPIVLRPFNHIGPRQDLAFAIASFAHQIALAEVGQRPPFVEVGNLSVQRDFLDVSDVVGAYIKILQCAEMFSGPQTFNICSGEPRSIESILIGLKRLSRVAVEVRRDPTRARQSEVPLAFGDARHLRLATGWVPKIDMTVTLARILDDARTRAADAES</sequence>
<dbReference type="AlphaFoldDB" id="A0AA37TDT5"/>
<evidence type="ECO:0000313" key="5">
    <source>
        <dbReference type="Proteomes" id="UP001157440"/>
    </source>
</evidence>
<comment type="pathway">
    <text evidence="1">Bacterial outer membrane biogenesis; LPS O-antigen biosynthesis.</text>
</comment>
<gene>
    <name evidence="4" type="ORF">GCM10007890_18980</name>
</gene>
<evidence type="ECO:0000259" key="3">
    <source>
        <dbReference type="Pfam" id="PF01370"/>
    </source>
</evidence>
<reference evidence="5" key="1">
    <citation type="journal article" date="2019" name="Int. J. Syst. Evol. Microbiol.">
        <title>The Global Catalogue of Microorganisms (GCM) 10K type strain sequencing project: providing services to taxonomists for standard genome sequencing and annotation.</title>
        <authorList>
            <consortium name="The Broad Institute Genomics Platform"/>
            <consortium name="The Broad Institute Genome Sequencing Center for Infectious Disease"/>
            <person name="Wu L."/>
            <person name="Ma J."/>
        </authorList>
    </citation>
    <scope>NUCLEOTIDE SEQUENCE [LARGE SCALE GENOMIC DNA]</scope>
    <source>
        <strain evidence="5">NBRC 103632</strain>
    </source>
</reference>
<accession>A0AA37TDT5</accession>
<evidence type="ECO:0000256" key="2">
    <source>
        <dbReference type="ARBA" id="ARBA00007637"/>
    </source>
</evidence>